<protein>
    <submittedName>
        <fullName evidence="1">Uncharacterized protein</fullName>
    </submittedName>
</protein>
<reference evidence="1" key="1">
    <citation type="submission" date="2019-07" db="EMBL/GenBank/DDBJ databases">
        <authorList>
            <person name="Weber M."/>
            <person name="Kostadinov I."/>
            <person name="Kostadinov D I."/>
        </authorList>
    </citation>
    <scope>NUCLEOTIDE SEQUENCE</scope>
    <source>
        <strain evidence="1">Gfbio:sag-sample-m06:053724c1-46a9-4a36-b237-ea2bf867836b</strain>
    </source>
</reference>
<dbReference type="EMBL" id="LR633967">
    <property type="protein sequence ID" value="VUX55656.1"/>
    <property type="molecule type" value="Genomic_DNA"/>
</dbReference>
<name>A0A7D9D224_9GAMM</name>
<gene>
    <name evidence="1" type="ORF">JTBM06_V1_70011</name>
</gene>
<accession>A0A7D9D224</accession>
<proteinExistence type="predicted"/>
<organism evidence="1">
    <name type="scientific">uncultured Woeseiaceae bacterium</name>
    <dbReference type="NCBI Taxonomy" id="1983305"/>
    <lineage>
        <taxon>Bacteria</taxon>
        <taxon>Pseudomonadati</taxon>
        <taxon>Pseudomonadota</taxon>
        <taxon>Gammaproteobacteria</taxon>
        <taxon>Woeseiales</taxon>
        <taxon>Woeseiaceae</taxon>
        <taxon>environmental samples</taxon>
    </lineage>
</organism>
<dbReference type="AlphaFoldDB" id="A0A7D9D224"/>
<sequence length="49" mass="5605">MWPKNTPGLIVTCFMSEKMCYMGATMEKFILSLSMSSKANYRFSKNVSN</sequence>
<evidence type="ECO:0000313" key="1">
    <source>
        <dbReference type="EMBL" id="VUX55656.1"/>
    </source>
</evidence>